<evidence type="ECO:0000259" key="3">
    <source>
        <dbReference type="PROSITE" id="PS51898"/>
    </source>
</evidence>
<dbReference type="AlphaFoldDB" id="A0A414AQC4"/>
<dbReference type="EMBL" id="QSHZ01000029">
    <property type="protein sequence ID" value="RHC52755.1"/>
    <property type="molecule type" value="Genomic_DNA"/>
</dbReference>
<dbReference type="GO" id="GO:0003677">
    <property type="term" value="F:DNA binding"/>
    <property type="evidence" value="ECO:0007669"/>
    <property type="project" value="UniProtKB-KW"/>
</dbReference>
<evidence type="ECO:0000256" key="2">
    <source>
        <dbReference type="ARBA" id="ARBA00023172"/>
    </source>
</evidence>
<evidence type="ECO:0000313" key="4">
    <source>
        <dbReference type="EMBL" id="RHC52755.1"/>
    </source>
</evidence>
<keyword evidence="2" id="KW-0233">DNA recombination</keyword>
<dbReference type="PANTHER" id="PTHR30349">
    <property type="entry name" value="PHAGE INTEGRASE-RELATED"/>
    <property type="match status" value="1"/>
</dbReference>
<dbReference type="InterPro" id="IPR002104">
    <property type="entry name" value="Integrase_catalytic"/>
</dbReference>
<dbReference type="GO" id="GO:0015074">
    <property type="term" value="P:DNA integration"/>
    <property type="evidence" value="ECO:0007669"/>
    <property type="project" value="InterPro"/>
</dbReference>
<dbReference type="InterPro" id="IPR013762">
    <property type="entry name" value="Integrase-like_cat_sf"/>
</dbReference>
<organism evidence="4 5">
    <name type="scientific">Enterocloster bolteae</name>
    <dbReference type="NCBI Taxonomy" id="208479"/>
    <lineage>
        <taxon>Bacteria</taxon>
        <taxon>Bacillati</taxon>
        <taxon>Bacillota</taxon>
        <taxon>Clostridia</taxon>
        <taxon>Lachnospirales</taxon>
        <taxon>Lachnospiraceae</taxon>
        <taxon>Enterocloster</taxon>
    </lineage>
</organism>
<proteinExistence type="predicted"/>
<gene>
    <name evidence="4" type="ORF">DW839_22875</name>
</gene>
<dbReference type="Gene3D" id="1.10.443.10">
    <property type="entry name" value="Intergrase catalytic core"/>
    <property type="match status" value="1"/>
</dbReference>
<reference evidence="4 5" key="1">
    <citation type="submission" date="2018-08" db="EMBL/GenBank/DDBJ databases">
        <title>A genome reference for cultivated species of the human gut microbiota.</title>
        <authorList>
            <person name="Zou Y."/>
            <person name="Xue W."/>
            <person name="Luo G."/>
        </authorList>
    </citation>
    <scope>NUCLEOTIDE SEQUENCE [LARGE SCALE GENOMIC DNA]</scope>
    <source>
        <strain evidence="4 5">AM35-14</strain>
    </source>
</reference>
<dbReference type="Proteomes" id="UP000283975">
    <property type="component" value="Unassembled WGS sequence"/>
</dbReference>
<dbReference type="InterPro" id="IPR010998">
    <property type="entry name" value="Integrase_recombinase_N"/>
</dbReference>
<name>A0A414AQC4_9FIRM</name>
<dbReference type="InterPro" id="IPR011010">
    <property type="entry name" value="DNA_brk_join_enz"/>
</dbReference>
<keyword evidence="1" id="KW-0238">DNA-binding</keyword>
<dbReference type="InterPro" id="IPR050090">
    <property type="entry name" value="Tyrosine_recombinase_XerCD"/>
</dbReference>
<protein>
    <submittedName>
        <fullName evidence="4">Site-specific integrase</fullName>
    </submittedName>
</protein>
<accession>A0A414AQC4</accession>
<dbReference type="GO" id="GO:0006310">
    <property type="term" value="P:DNA recombination"/>
    <property type="evidence" value="ECO:0007669"/>
    <property type="project" value="UniProtKB-KW"/>
</dbReference>
<dbReference type="RefSeq" id="WP_038295178.1">
    <property type="nucleotide sequence ID" value="NZ_CBCSIM010000019.1"/>
</dbReference>
<sequence>MRIKKKKSEIIDPLSFDSSSAMINSIDNIQILLANMKKEEELRQRAKYLHEQHYKISTSKTGSVMTWVFDPSKENNRRKIKKTTMDALLDELVSIYIKEGEAEDYVEEHHDIIDAHSQAQKEDTKHKTITFREFYSEWLSYQGLDHDGATIVRYDVDWNKYYVNEPLSKDIIDNPIKDIKPIQIKVWAYKLIEKYKMTSTKYYNVSTILRQGLAFAASEDIGIIDTSPFKVIIKKSDKKFKHAKKPENKTQVFNLAVLKKLIDLCWEDYNDKDKQYLTPLAILFMIETGVRIGELLGLFWNDVEADTVNIKRQYGRIYDNGVLAGYDLKEYTKSEAGERSIPLTNEAIKILQEIRKYYLRKGIITERIFEKVGYSATRNKLYRYCDKMNEIRKSNHKIRKTYVSRLLYNGLSINDVRELAGHNSEQTTLRNYTFGVETDEELKTHVKEALAL</sequence>
<dbReference type="SUPFAM" id="SSF56349">
    <property type="entry name" value="DNA breaking-rejoining enzymes"/>
    <property type="match status" value="1"/>
</dbReference>
<dbReference type="PROSITE" id="PS51898">
    <property type="entry name" value="TYR_RECOMBINASE"/>
    <property type="match status" value="1"/>
</dbReference>
<evidence type="ECO:0000256" key="1">
    <source>
        <dbReference type="ARBA" id="ARBA00023125"/>
    </source>
</evidence>
<evidence type="ECO:0000313" key="5">
    <source>
        <dbReference type="Proteomes" id="UP000283975"/>
    </source>
</evidence>
<dbReference type="Gene3D" id="1.10.150.130">
    <property type="match status" value="1"/>
</dbReference>
<dbReference type="Pfam" id="PF00589">
    <property type="entry name" value="Phage_integrase"/>
    <property type="match status" value="1"/>
</dbReference>
<feature type="domain" description="Tyr recombinase" evidence="3">
    <location>
        <begin position="248"/>
        <end position="447"/>
    </location>
</feature>
<comment type="caution">
    <text evidence="4">The sequence shown here is derived from an EMBL/GenBank/DDBJ whole genome shotgun (WGS) entry which is preliminary data.</text>
</comment>
<dbReference type="CDD" id="cd01189">
    <property type="entry name" value="INT_ICEBs1_C_like"/>
    <property type="match status" value="1"/>
</dbReference>